<feature type="region of interest" description="Disordered" evidence="1">
    <location>
        <begin position="46"/>
        <end position="76"/>
    </location>
</feature>
<proteinExistence type="predicted"/>
<feature type="region of interest" description="Disordered" evidence="1">
    <location>
        <begin position="89"/>
        <end position="134"/>
    </location>
</feature>
<name>B7G0L0_PHATC</name>
<dbReference type="Proteomes" id="UP000000759">
    <property type="component" value="Chromosome 9"/>
</dbReference>
<protein>
    <submittedName>
        <fullName evidence="2">Uncharacterized protein</fullName>
    </submittedName>
</protein>
<feature type="compositionally biased region" description="Low complexity" evidence="1">
    <location>
        <begin position="110"/>
        <end position="129"/>
    </location>
</feature>
<feature type="region of interest" description="Disordered" evidence="1">
    <location>
        <begin position="188"/>
        <end position="207"/>
    </location>
</feature>
<evidence type="ECO:0000256" key="1">
    <source>
        <dbReference type="SAM" id="MobiDB-lite"/>
    </source>
</evidence>
<dbReference type="InParanoid" id="B7G0L0"/>
<reference evidence="2 3" key="1">
    <citation type="journal article" date="2008" name="Nature">
        <title>The Phaeodactylum genome reveals the evolutionary history of diatom genomes.</title>
        <authorList>
            <person name="Bowler C."/>
            <person name="Allen A.E."/>
            <person name="Badger J.H."/>
            <person name="Grimwood J."/>
            <person name="Jabbari K."/>
            <person name="Kuo A."/>
            <person name="Maheswari U."/>
            <person name="Martens C."/>
            <person name="Maumus F."/>
            <person name="Otillar R.P."/>
            <person name="Rayko E."/>
            <person name="Salamov A."/>
            <person name="Vandepoele K."/>
            <person name="Beszteri B."/>
            <person name="Gruber A."/>
            <person name="Heijde M."/>
            <person name="Katinka M."/>
            <person name="Mock T."/>
            <person name="Valentin K."/>
            <person name="Verret F."/>
            <person name="Berges J.A."/>
            <person name="Brownlee C."/>
            <person name="Cadoret J.P."/>
            <person name="Chiovitti A."/>
            <person name="Choi C.J."/>
            <person name="Coesel S."/>
            <person name="De Martino A."/>
            <person name="Detter J.C."/>
            <person name="Durkin C."/>
            <person name="Falciatore A."/>
            <person name="Fournet J."/>
            <person name="Haruta M."/>
            <person name="Huysman M.J."/>
            <person name="Jenkins B.D."/>
            <person name="Jiroutova K."/>
            <person name="Jorgensen R.E."/>
            <person name="Joubert Y."/>
            <person name="Kaplan A."/>
            <person name="Kroger N."/>
            <person name="Kroth P.G."/>
            <person name="La Roche J."/>
            <person name="Lindquist E."/>
            <person name="Lommer M."/>
            <person name="Martin-Jezequel V."/>
            <person name="Lopez P.J."/>
            <person name="Lucas S."/>
            <person name="Mangogna M."/>
            <person name="McGinnis K."/>
            <person name="Medlin L.K."/>
            <person name="Montsant A."/>
            <person name="Oudot-Le Secq M.P."/>
            <person name="Napoli C."/>
            <person name="Obornik M."/>
            <person name="Parker M.S."/>
            <person name="Petit J.L."/>
            <person name="Porcel B.M."/>
            <person name="Poulsen N."/>
            <person name="Robison M."/>
            <person name="Rychlewski L."/>
            <person name="Rynearson T.A."/>
            <person name="Schmutz J."/>
            <person name="Shapiro H."/>
            <person name="Siaut M."/>
            <person name="Stanley M."/>
            <person name="Sussman M.R."/>
            <person name="Taylor A.R."/>
            <person name="Vardi A."/>
            <person name="von Dassow P."/>
            <person name="Vyverman W."/>
            <person name="Willis A."/>
            <person name="Wyrwicz L.S."/>
            <person name="Rokhsar D.S."/>
            <person name="Weissenbach J."/>
            <person name="Armbrust E.V."/>
            <person name="Green B.R."/>
            <person name="Van de Peer Y."/>
            <person name="Grigoriev I.V."/>
        </authorList>
    </citation>
    <scope>NUCLEOTIDE SEQUENCE [LARGE SCALE GENOMIC DNA]</scope>
    <source>
        <strain evidence="2 3">CCAP 1055/1</strain>
    </source>
</reference>
<keyword evidence="3" id="KW-1185">Reference proteome</keyword>
<evidence type="ECO:0000313" key="2">
    <source>
        <dbReference type="EMBL" id="EEC48106.1"/>
    </source>
</evidence>
<sequence>MSETAECDLCGNYNAVAATVGLYKGDMARAASKQVEDLERLWEKQLEERTHSPNAAKSTLSEKTESTHTLSQTSVRTPNAGWNRVCRYSRESNRSSPSRQIQSSLPKIASALPTSNTTLTTPSRATTSTVGTHQVEQDLSRQATYKEEENLVLDHSKEEQEMRDYSFYATPLYPGNRIAREKIKSAKKSRTCQGHQLQPHMVPNSRKNRAPSFVLPSEIIIPVIVEQKSTIGHSKLPWNFSIKHWESSIDRGRPWLVSPLPSPHSGTAQKSKSTHKPILPDDMECGSI</sequence>
<feature type="compositionally biased region" description="Polar residues" evidence="1">
    <location>
        <begin position="67"/>
        <end position="76"/>
    </location>
</feature>
<dbReference type="EMBL" id="CM000612">
    <property type="protein sequence ID" value="EEC48106.1"/>
    <property type="molecule type" value="Genomic_DNA"/>
</dbReference>
<reference evidence="3" key="2">
    <citation type="submission" date="2008-08" db="EMBL/GenBank/DDBJ databases">
        <authorList>
            <consortium name="Diatom Consortium"/>
            <person name="Grigoriev I."/>
            <person name="Grimwood J."/>
            <person name="Kuo A."/>
            <person name="Otillar R.P."/>
            <person name="Salamov A."/>
            <person name="Detter J.C."/>
            <person name="Lindquist E."/>
            <person name="Shapiro H."/>
            <person name="Lucas S."/>
            <person name="Glavina del Rio T."/>
            <person name="Pitluck S."/>
            <person name="Rokhsar D."/>
            <person name="Bowler C."/>
        </authorList>
    </citation>
    <scope>GENOME REANNOTATION</scope>
    <source>
        <strain evidence="3">CCAP 1055/1</strain>
    </source>
</reference>
<evidence type="ECO:0000313" key="3">
    <source>
        <dbReference type="Proteomes" id="UP000000759"/>
    </source>
</evidence>
<feature type="compositionally biased region" description="Polar residues" evidence="1">
    <location>
        <begin position="94"/>
        <end position="105"/>
    </location>
</feature>
<dbReference type="KEGG" id="pti:PHATRDRAFT_46250"/>
<feature type="region of interest" description="Disordered" evidence="1">
    <location>
        <begin position="259"/>
        <end position="288"/>
    </location>
</feature>
<dbReference type="PaxDb" id="2850-Phatr46250"/>
<dbReference type="RefSeq" id="XP_002180698.1">
    <property type="nucleotide sequence ID" value="XM_002180662.1"/>
</dbReference>
<dbReference type="GeneID" id="7201204"/>
<organism evidence="2 3">
    <name type="scientific">Phaeodactylum tricornutum (strain CCAP 1055/1)</name>
    <dbReference type="NCBI Taxonomy" id="556484"/>
    <lineage>
        <taxon>Eukaryota</taxon>
        <taxon>Sar</taxon>
        <taxon>Stramenopiles</taxon>
        <taxon>Ochrophyta</taxon>
        <taxon>Bacillariophyta</taxon>
        <taxon>Bacillariophyceae</taxon>
        <taxon>Bacillariophycidae</taxon>
        <taxon>Naviculales</taxon>
        <taxon>Phaeodactylaceae</taxon>
        <taxon>Phaeodactylum</taxon>
    </lineage>
</organism>
<accession>B7G0L0</accession>
<gene>
    <name evidence="2" type="ORF">PHATRDRAFT_46250</name>
</gene>
<dbReference type="AlphaFoldDB" id="B7G0L0"/>